<feature type="non-terminal residue" evidence="2">
    <location>
        <position position="1"/>
    </location>
</feature>
<organism evidence="2">
    <name type="scientific">uncultured Acidimicrobiales bacterium</name>
    <dbReference type="NCBI Taxonomy" id="310071"/>
    <lineage>
        <taxon>Bacteria</taxon>
        <taxon>Bacillati</taxon>
        <taxon>Actinomycetota</taxon>
        <taxon>Acidimicrobiia</taxon>
        <taxon>Acidimicrobiales</taxon>
        <taxon>environmental samples</taxon>
    </lineage>
</organism>
<accession>A0A6J4JFE3</accession>
<evidence type="ECO:0000256" key="1">
    <source>
        <dbReference type="SAM" id="MobiDB-lite"/>
    </source>
</evidence>
<dbReference type="EMBL" id="CADCTB010000214">
    <property type="protein sequence ID" value="CAA9275789.1"/>
    <property type="molecule type" value="Genomic_DNA"/>
</dbReference>
<name>A0A6J4JFE3_9ACTN</name>
<proteinExistence type="predicted"/>
<sequence>VRSFGDRRRPARGRGRAPTLGPEIPEIPRVLPQALARPPVGGGRLVCCPRDDVAAPGSGRPGELAVDGRGHLRWHRLPPAGRDPADPPSGRLPAAVLRRPPRVDDGVRAVGDGHPRPVAGPEPGCHPRRPLGRLEPLRPEDGVGLRGARRHQPVRHVLRHRDAHVHPRRAAGSGGHRRVPARVRLPPAAVPLGVRPGVDPRALHPLLGAVARRRHGPRRHRLRPCRPRPSPGAGRCRGGLRGRHPGLPPLDPHPRLPATAHGRAVVDITPAQGGHLRGRGSSRRSPRARPDRARA</sequence>
<feature type="region of interest" description="Disordered" evidence="1">
    <location>
        <begin position="53"/>
        <end position="150"/>
    </location>
</feature>
<feature type="compositionally biased region" description="Basic residues" evidence="1">
    <location>
        <begin position="276"/>
        <end position="287"/>
    </location>
</feature>
<dbReference type="AlphaFoldDB" id="A0A6J4JFE3"/>
<feature type="region of interest" description="Disordered" evidence="1">
    <location>
        <begin position="1"/>
        <end position="25"/>
    </location>
</feature>
<feature type="compositionally biased region" description="Basic residues" evidence="1">
    <location>
        <begin position="214"/>
        <end position="226"/>
    </location>
</feature>
<feature type="region of interest" description="Disordered" evidence="1">
    <location>
        <begin position="214"/>
        <end position="295"/>
    </location>
</feature>
<feature type="compositionally biased region" description="Basic and acidic residues" evidence="1">
    <location>
        <begin position="101"/>
        <end position="115"/>
    </location>
</feature>
<evidence type="ECO:0000313" key="2">
    <source>
        <dbReference type="EMBL" id="CAA9275789.1"/>
    </source>
</evidence>
<feature type="non-terminal residue" evidence="2">
    <location>
        <position position="295"/>
    </location>
</feature>
<protein>
    <submittedName>
        <fullName evidence="2">Uncharacterized protein</fullName>
    </submittedName>
</protein>
<gene>
    <name evidence="2" type="ORF">AVDCRST_MAG10-3529</name>
</gene>
<reference evidence="2" key="1">
    <citation type="submission" date="2020-02" db="EMBL/GenBank/DDBJ databases">
        <authorList>
            <person name="Meier V. D."/>
        </authorList>
    </citation>
    <scope>NUCLEOTIDE SEQUENCE</scope>
    <source>
        <strain evidence="2">AVDCRST_MAG10</strain>
    </source>
</reference>